<dbReference type="SUPFAM" id="SSF143447">
    <property type="entry name" value="AMMECR1-like"/>
    <property type="match status" value="1"/>
</dbReference>
<dbReference type="InterPro" id="IPR023473">
    <property type="entry name" value="AMMECR1"/>
</dbReference>
<accession>A0A0W8F786</accession>
<dbReference type="AlphaFoldDB" id="A0A0W8F786"/>
<dbReference type="NCBIfam" id="TIGR00296">
    <property type="entry name" value="TIGR00296 family protein"/>
    <property type="match status" value="1"/>
</dbReference>
<evidence type="ECO:0000259" key="1">
    <source>
        <dbReference type="PROSITE" id="PS51112"/>
    </source>
</evidence>
<dbReference type="InterPro" id="IPR036071">
    <property type="entry name" value="AMMECR1_dom_sf"/>
</dbReference>
<name>A0A0W8F786_9ZZZZ</name>
<dbReference type="InterPro" id="IPR002733">
    <property type="entry name" value="AMMECR1_domain"/>
</dbReference>
<dbReference type="PANTHER" id="PTHR13016">
    <property type="entry name" value="AMMECR1 HOMOLOG"/>
    <property type="match status" value="1"/>
</dbReference>
<dbReference type="InterPro" id="IPR027485">
    <property type="entry name" value="AMMECR1_N"/>
</dbReference>
<dbReference type="Gene3D" id="3.30.700.20">
    <property type="entry name" value="Hypothetical protein ph0010, domain 1"/>
    <property type="match status" value="1"/>
</dbReference>
<evidence type="ECO:0000313" key="2">
    <source>
        <dbReference type="EMBL" id="KUG16709.1"/>
    </source>
</evidence>
<dbReference type="PANTHER" id="PTHR13016:SF0">
    <property type="entry name" value="AMME SYNDROME CANDIDATE GENE 1 PROTEIN"/>
    <property type="match status" value="1"/>
</dbReference>
<dbReference type="InterPro" id="IPR023472">
    <property type="entry name" value="Uncharacterised_MJ0810"/>
</dbReference>
<dbReference type="Pfam" id="PF01871">
    <property type="entry name" value="AMMECR1"/>
    <property type="match status" value="1"/>
</dbReference>
<dbReference type="EMBL" id="LNQE01001483">
    <property type="protein sequence ID" value="KUG16709.1"/>
    <property type="molecule type" value="Genomic_DNA"/>
</dbReference>
<reference evidence="2" key="1">
    <citation type="journal article" date="2015" name="Proc. Natl. Acad. Sci. U.S.A.">
        <title>Networks of energetic and metabolic interactions define dynamics in microbial communities.</title>
        <authorList>
            <person name="Embree M."/>
            <person name="Liu J.K."/>
            <person name="Al-Bassam M.M."/>
            <person name="Zengler K."/>
        </authorList>
    </citation>
    <scope>NUCLEOTIDE SEQUENCE</scope>
</reference>
<dbReference type="InterPro" id="IPR027623">
    <property type="entry name" value="AmmeMemoSam_A"/>
</dbReference>
<dbReference type="HAMAP" id="MF_00645">
    <property type="entry name" value="AMMECR1"/>
    <property type="match status" value="1"/>
</dbReference>
<dbReference type="Gene3D" id="3.30.1490.150">
    <property type="entry name" value="Hypothetical protein ph0010, domain 2"/>
    <property type="match status" value="1"/>
</dbReference>
<protein>
    <submittedName>
        <fullName evidence="2">Putative acr</fullName>
    </submittedName>
</protein>
<comment type="caution">
    <text evidence="2">The sequence shown here is derived from an EMBL/GenBank/DDBJ whole genome shotgun (WGS) entry which is preliminary data.</text>
</comment>
<dbReference type="NCBIfam" id="TIGR04335">
    <property type="entry name" value="AmmeMemoSam_A"/>
    <property type="match status" value="1"/>
</dbReference>
<sequence>MLTVDEGSAAVRLARRALAHYMETKEALDPEGMQPVFSQKRGVFVTLHEDGDLRGCIGYPRPVLPLGRAIVDSAINAGFRDPRFPGLRPGELKRIELEVTILTEPQACTGPKKNLPERIQVGRDGLIVSKGPFTGLLLPQVAIEWGFDSLEFLGQTCVKAGLPADAWLDEDTLIEHFEAQIFAEVAPEREVFEKSFTESPCGT</sequence>
<dbReference type="PROSITE" id="PS51112">
    <property type="entry name" value="AMMECR1"/>
    <property type="match status" value="1"/>
</dbReference>
<organism evidence="2">
    <name type="scientific">hydrocarbon metagenome</name>
    <dbReference type="NCBI Taxonomy" id="938273"/>
    <lineage>
        <taxon>unclassified sequences</taxon>
        <taxon>metagenomes</taxon>
        <taxon>ecological metagenomes</taxon>
    </lineage>
</organism>
<gene>
    <name evidence="2" type="ORF">ASZ90_013619</name>
</gene>
<feature type="domain" description="AMMECR1" evidence="1">
    <location>
        <begin position="5"/>
        <end position="193"/>
    </location>
</feature>
<proteinExistence type="inferred from homology"/>